<dbReference type="EMBL" id="MU150308">
    <property type="protein sequence ID" value="KAF9459920.1"/>
    <property type="molecule type" value="Genomic_DNA"/>
</dbReference>
<sequence length="194" mass="21557">MEPISSNGEPLRKKSFVKAHYHPFLFSMMTFSAMAELGLTAFLISAGNENRTWPSGRYHSLLILFLFNSVWTAVFSTSYMIWTVDGASYFLASVASSVIWLVVTCILWGVASGIMHNTRSGGNCAGRATISRSVEITSQATPESKYYMSRCRQSLTVEALGWTEFGLCVLTMVATCLWVRTSGRRCVGDSRRFV</sequence>
<feature type="transmembrane region" description="Helical" evidence="5">
    <location>
        <begin position="24"/>
        <end position="46"/>
    </location>
</feature>
<evidence type="ECO:0000256" key="3">
    <source>
        <dbReference type="ARBA" id="ARBA00022989"/>
    </source>
</evidence>
<evidence type="ECO:0000313" key="8">
    <source>
        <dbReference type="Proteomes" id="UP000807353"/>
    </source>
</evidence>
<dbReference type="GO" id="GO:0016020">
    <property type="term" value="C:membrane"/>
    <property type="evidence" value="ECO:0007669"/>
    <property type="project" value="UniProtKB-SubCell"/>
</dbReference>
<feature type="transmembrane region" description="Helical" evidence="5">
    <location>
        <begin position="88"/>
        <end position="110"/>
    </location>
</feature>
<organism evidence="7 8">
    <name type="scientific">Collybia nuda</name>
    <dbReference type="NCBI Taxonomy" id="64659"/>
    <lineage>
        <taxon>Eukaryota</taxon>
        <taxon>Fungi</taxon>
        <taxon>Dikarya</taxon>
        <taxon>Basidiomycota</taxon>
        <taxon>Agaricomycotina</taxon>
        <taxon>Agaricomycetes</taxon>
        <taxon>Agaricomycetidae</taxon>
        <taxon>Agaricales</taxon>
        <taxon>Tricholomatineae</taxon>
        <taxon>Clitocybaceae</taxon>
        <taxon>Collybia</taxon>
    </lineage>
</organism>
<dbReference type="OrthoDB" id="3226059at2759"/>
<accession>A0A9P5Y293</accession>
<feature type="transmembrane region" description="Helical" evidence="5">
    <location>
        <begin position="58"/>
        <end position="82"/>
    </location>
</feature>
<evidence type="ECO:0000256" key="2">
    <source>
        <dbReference type="ARBA" id="ARBA00022692"/>
    </source>
</evidence>
<evidence type="ECO:0000259" key="6">
    <source>
        <dbReference type="Pfam" id="PF01284"/>
    </source>
</evidence>
<proteinExistence type="predicted"/>
<keyword evidence="8" id="KW-1185">Reference proteome</keyword>
<evidence type="ECO:0000256" key="5">
    <source>
        <dbReference type="SAM" id="Phobius"/>
    </source>
</evidence>
<protein>
    <recommendedName>
        <fullName evidence="6">MARVEL domain-containing protein</fullName>
    </recommendedName>
</protein>
<dbReference type="Pfam" id="PF01284">
    <property type="entry name" value="MARVEL"/>
    <property type="match status" value="1"/>
</dbReference>
<comment type="caution">
    <text evidence="7">The sequence shown here is derived from an EMBL/GenBank/DDBJ whole genome shotgun (WGS) entry which is preliminary data.</text>
</comment>
<dbReference type="AlphaFoldDB" id="A0A9P5Y293"/>
<comment type="subcellular location">
    <subcellularLocation>
        <location evidence="1">Membrane</location>
        <topology evidence="1">Multi-pass membrane protein</topology>
    </subcellularLocation>
</comment>
<keyword evidence="3 5" id="KW-1133">Transmembrane helix</keyword>
<gene>
    <name evidence="7" type="ORF">BDZ94DRAFT_1170740</name>
</gene>
<reference evidence="7" key="1">
    <citation type="submission" date="2020-11" db="EMBL/GenBank/DDBJ databases">
        <authorList>
            <consortium name="DOE Joint Genome Institute"/>
            <person name="Ahrendt S."/>
            <person name="Riley R."/>
            <person name="Andreopoulos W."/>
            <person name="Labutti K."/>
            <person name="Pangilinan J."/>
            <person name="Ruiz-Duenas F.J."/>
            <person name="Barrasa J.M."/>
            <person name="Sanchez-Garcia M."/>
            <person name="Camarero S."/>
            <person name="Miyauchi S."/>
            <person name="Serrano A."/>
            <person name="Linde D."/>
            <person name="Babiker R."/>
            <person name="Drula E."/>
            <person name="Ayuso-Fernandez I."/>
            <person name="Pacheco R."/>
            <person name="Padilla G."/>
            <person name="Ferreira P."/>
            <person name="Barriuso J."/>
            <person name="Kellner H."/>
            <person name="Castanera R."/>
            <person name="Alfaro M."/>
            <person name="Ramirez L."/>
            <person name="Pisabarro A.G."/>
            <person name="Kuo A."/>
            <person name="Tritt A."/>
            <person name="Lipzen A."/>
            <person name="He G."/>
            <person name="Yan M."/>
            <person name="Ng V."/>
            <person name="Cullen D."/>
            <person name="Martin F."/>
            <person name="Rosso M.-N."/>
            <person name="Henrissat B."/>
            <person name="Hibbett D."/>
            <person name="Martinez A.T."/>
            <person name="Grigoriev I.V."/>
        </authorList>
    </citation>
    <scope>NUCLEOTIDE SEQUENCE</scope>
    <source>
        <strain evidence="7">CBS 247.69</strain>
    </source>
</reference>
<evidence type="ECO:0000313" key="7">
    <source>
        <dbReference type="EMBL" id="KAF9459920.1"/>
    </source>
</evidence>
<name>A0A9P5Y293_9AGAR</name>
<keyword evidence="2 5" id="KW-0812">Transmembrane</keyword>
<dbReference type="InterPro" id="IPR008253">
    <property type="entry name" value="Marvel"/>
</dbReference>
<feature type="domain" description="MARVEL" evidence="6">
    <location>
        <begin position="27"/>
        <end position="173"/>
    </location>
</feature>
<keyword evidence="4 5" id="KW-0472">Membrane</keyword>
<evidence type="ECO:0000256" key="4">
    <source>
        <dbReference type="ARBA" id="ARBA00023136"/>
    </source>
</evidence>
<dbReference type="Proteomes" id="UP000807353">
    <property type="component" value="Unassembled WGS sequence"/>
</dbReference>
<evidence type="ECO:0000256" key="1">
    <source>
        <dbReference type="ARBA" id="ARBA00004141"/>
    </source>
</evidence>